<dbReference type="SUPFAM" id="SSF50985">
    <property type="entry name" value="RCC1/BLIP-II"/>
    <property type="match status" value="1"/>
</dbReference>
<dbReference type="Pfam" id="PF00415">
    <property type="entry name" value="RCC1"/>
    <property type="match status" value="2"/>
</dbReference>
<dbReference type="NCBIfam" id="TIGR04183">
    <property type="entry name" value="Por_Secre_tail"/>
    <property type="match status" value="1"/>
</dbReference>
<dbReference type="InterPro" id="IPR025667">
    <property type="entry name" value="SprB_repeat"/>
</dbReference>
<feature type="domain" description="RCC1-like" evidence="4">
    <location>
        <begin position="43"/>
        <end position="280"/>
    </location>
</feature>
<feature type="domain" description="Secretion system C-terminal sorting" evidence="3">
    <location>
        <begin position="1099"/>
        <end position="1177"/>
    </location>
</feature>
<dbReference type="GO" id="GO:0005737">
    <property type="term" value="C:cytoplasm"/>
    <property type="evidence" value="ECO:0007669"/>
    <property type="project" value="TreeGrafter"/>
</dbReference>
<dbReference type="Pfam" id="PF18962">
    <property type="entry name" value="Por_Secre_tail"/>
    <property type="match status" value="1"/>
</dbReference>
<dbReference type="PANTHER" id="PTHR45982">
    <property type="entry name" value="REGULATOR OF CHROMOSOME CONDENSATION"/>
    <property type="match status" value="1"/>
</dbReference>
<evidence type="ECO:0000259" key="4">
    <source>
        <dbReference type="Pfam" id="PF25390"/>
    </source>
</evidence>
<dbReference type="PRINTS" id="PR00633">
    <property type="entry name" value="RCCNDNSATION"/>
</dbReference>
<dbReference type="GO" id="GO:0005085">
    <property type="term" value="F:guanyl-nucleotide exchange factor activity"/>
    <property type="evidence" value="ECO:0007669"/>
    <property type="project" value="TreeGrafter"/>
</dbReference>
<protein>
    <submittedName>
        <fullName evidence="5">Uncharacterized protein</fullName>
    </submittedName>
</protein>
<dbReference type="Gene3D" id="2.60.40.740">
    <property type="match status" value="2"/>
</dbReference>
<dbReference type="InterPro" id="IPR026444">
    <property type="entry name" value="Secre_tail"/>
</dbReference>
<gene>
    <name evidence="5" type="ORF">AAE02nite_47750</name>
</gene>
<dbReference type="Pfam" id="PF25390">
    <property type="entry name" value="WD40_RLD"/>
    <property type="match status" value="1"/>
</dbReference>
<dbReference type="PROSITE" id="PS00626">
    <property type="entry name" value="RCC1_2"/>
    <property type="match status" value="3"/>
</dbReference>
<reference evidence="5 6" key="1">
    <citation type="submission" date="2019-07" db="EMBL/GenBank/DDBJ databases">
        <title>Whole genome shotgun sequence of Adhaeribacter aerolatus NBRC 106133.</title>
        <authorList>
            <person name="Hosoyama A."/>
            <person name="Uohara A."/>
            <person name="Ohji S."/>
            <person name="Ichikawa N."/>
        </authorList>
    </citation>
    <scope>NUCLEOTIDE SEQUENCE [LARGE SCALE GENOMIC DNA]</scope>
    <source>
        <strain evidence="5 6">NBRC 106133</strain>
    </source>
</reference>
<dbReference type="InterPro" id="IPR000408">
    <property type="entry name" value="Reg_chr_condens"/>
</dbReference>
<dbReference type="PROSITE" id="PS50012">
    <property type="entry name" value="RCC1_3"/>
    <property type="match status" value="7"/>
</dbReference>
<dbReference type="InterPro" id="IPR058923">
    <property type="entry name" value="RCC1-like_dom"/>
</dbReference>
<keyword evidence="6" id="KW-1185">Reference proteome</keyword>
<dbReference type="Gene3D" id="2.130.10.30">
    <property type="entry name" value="Regulator of chromosome condensation 1/beta-lactamase-inhibitor protein II"/>
    <property type="match status" value="2"/>
</dbReference>
<keyword evidence="1" id="KW-0344">Guanine-nucleotide releasing factor</keyword>
<evidence type="ECO:0000256" key="1">
    <source>
        <dbReference type="ARBA" id="ARBA00022658"/>
    </source>
</evidence>
<evidence type="ECO:0000313" key="5">
    <source>
        <dbReference type="EMBL" id="GEO07111.1"/>
    </source>
</evidence>
<evidence type="ECO:0000256" key="2">
    <source>
        <dbReference type="ARBA" id="ARBA00022737"/>
    </source>
</evidence>
<comment type="caution">
    <text evidence="5">The sequence shown here is derived from an EMBL/GenBank/DDBJ whole genome shotgun (WGS) entry which is preliminary data.</text>
</comment>
<dbReference type="InterPro" id="IPR051553">
    <property type="entry name" value="Ran_GTPase-activating"/>
</dbReference>
<evidence type="ECO:0000259" key="3">
    <source>
        <dbReference type="Pfam" id="PF18962"/>
    </source>
</evidence>
<dbReference type="Pfam" id="PF13573">
    <property type="entry name" value="SprB"/>
    <property type="match status" value="3"/>
</dbReference>
<dbReference type="EMBL" id="BJYS01000051">
    <property type="protein sequence ID" value="GEO07111.1"/>
    <property type="molecule type" value="Genomic_DNA"/>
</dbReference>
<dbReference type="PANTHER" id="PTHR45982:SF1">
    <property type="entry name" value="REGULATOR OF CHROMOSOME CONDENSATION"/>
    <property type="match status" value="1"/>
</dbReference>
<dbReference type="OrthoDB" id="1491125at2"/>
<name>A0A512B5A0_9BACT</name>
<keyword evidence="2" id="KW-0677">Repeat</keyword>
<organism evidence="5 6">
    <name type="scientific">Adhaeribacter aerolatus</name>
    <dbReference type="NCBI Taxonomy" id="670289"/>
    <lineage>
        <taxon>Bacteria</taxon>
        <taxon>Pseudomonadati</taxon>
        <taxon>Bacteroidota</taxon>
        <taxon>Cytophagia</taxon>
        <taxon>Cytophagales</taxon>
        <taxon>Hymenobacteraceae</taxon>
        <taxon>Adhaeribacter</taxon>
    </lineage>
</organism>
<proteinExistence type="predicted"/>
<accession>A0A512B5A0</accession>
<dbReference type="Proteomes" id="UP000321532">
    <property type="component" value="Unassembled WGS sequence"/>
</dbReference>
<dbReference type="RefSeq" id="WP_146904609.1">
    <property type="nucleotide sequence ID" value="NZ_BJYS01000051.1"/>
</dbReference>
<dbReference type="InterPro" id="IPR009091">
    <property type="entry name" value="RCC1/BLIP-II"/>
</dbReference>
<evidence type="ECO:0000313" key="6">
    <source>
        <dbReference type="Proteomes" id="UP000321532"/>
    </source>
</evidence>
<dbReference type="AlphaFoldDB" id="A0A512B5A0"/>
<sequence>MNAEILLLLLGYLNHVIKPFSVGGLLCLIFYFSTLPNVFAQGQLAGGEFNSFAISKYGKLYAWGFNWSGQLGNGTNVTSTVPIDISNFGALAGKTIIQVVSEARYTLALATDGTVYAWGSNFSRNLGSNQVGDSNVPVQVNNLSGIISISGGERHSLALKSDGTVYAWGSNNNGQLGNGSLDPFPISTPMQVVNLSEVIAIAGGDSHSLALKSDGTVYAWGRGYSGQLGDGNFYTDSPYGSAVPVEVTALHNVTAIAAGPNYSLALKGDGTVFGWGNNYSSSVPVQVDGLSGITAIAAAYFHSLALKSDSTVYAWGSGQYGQLGNGVFYNTYPFGSTEPVRVSGLTGITAIAGGRDHSLALKADGSVYAWGSYNFGNLGNDSGVPSAVPVQVIRLNLLNQGSGEKESPVIEWDKTIGGNYLDYLTAILPTPDGGYILGGYSSSGTSGDKSENVIGGFIFDPNQSFLTFNHDYWLVKLDASGTKEWDNTIGGNGNDHLAALQLTADGGYILGGFSNSNASGDKSENNNGFTDFWVVKVNATGAKEWDKTINDEATNGFSMNDLIAIQQTPDGGFILGGEFFSNAGGNAIGSLDYRVIKLDATGNKEWDKTFGGTDHDLLTTIHQITDGGYILGGTSYSDAGGDKSENAKGRGDYWIVKLHATGTKEWDKTIGGHGGDELTTLQQTADGGYILGGNSISDASGDKSERQRGYDYWVVKLNAAGSKEWDKTLSGDWNEDLTALQQTADGGYLLGGNSESSAGRDKIENSKGGPDYWVVKLNATGSREWDKTIGGSLGEALRSLQQTADGGYILGGYSNSNVSGNKSENSKGYFDYWVVKLGPTSCSLALTTQVTQAEPWYGMWGYSAGAGRIDLSVSGGTAPYTYIWNAGVSSQDIPIATPGQYSVTVTDATGCTAITQIFVGRNNDFLRVLSTHKNVSTPGDNDGAIDLTVVGGVVPATYRWSNGTTTEDLTNLSAGTYMVVVTDAFGRKASTTVIISEPGTPLSLAISHQNVSAAGKQDGAVDLTVIGGSGPYTYQWNTGARTEDLHYAAPGLYTVLVTDATGATATASIRIEVGHSLIMMARQPNGANDILALPAALTVYPNPATEKAIVNFSLTTAGKYTLDLYDIHGAKVKTLASGKTPANKALEVKVNVGEFTKGVYLLKLQTEQGIYSQRLLIQR</sequence>